<sequence>MPEWASTIIVVLVLLLVLFGMWQGWRALVRRSAHLEPPHDVPAELGAPLVEARVLYVATTAHEKPLERLAIRGLGFRAQGTIAAYGAGLVVSLDGAEDVWIAASAIDSARPAQVVIDKAVEKDGLLVLSWHLHSLRESTRGEARESTSETVDSYFRVAEPEKSRALYDAINSSTAAESEV</sequence>
<feature type="transmembrane region" description="Helical" evidence="1">
    <location>
        <begin position="6"/>
        <end position="25"/>
    </location>
</feature>
<dbReference type="Proteomes" id="UP001500213">
    <property type="component" value="Unassembled WGS sequence"/>
</dbReference>
<keyword evidence="4" id="KW-1185">Reference proteome</keyword>
<evidence type="ECO:0000256" key="1">
    <source>
        <dbReference type="SAM" id="Phobius"/>
    </source>
</evidence>
<evidence type="ECO:0000313" key="3">
    <source>
        <dbReference type="EMBL" id="GAA4193486.1"/>
    </source>
</evidence>
<reference evidence="4" key="1">
    <citation type="journal article" date="2019" name="Int. J. Syst. Evol. Microbiol.">
        <title>The Global Catalogue of Microorganisms (GCM) 10K type strain sequencing project: providing services to taxonomists for standard genome sequencing and annotation.</title>
        <authorList>
            <consortium name="The Broad Institute Genomics Platform"/>
            <consortium name="The Broad Institute Genome Sequencing Center for Infectious Disease"/>
            <person name="Wu L."/>
            <person name="Ma J."/>
        </authorList>
    </citation>
    <scope>NUCLEOTIDE SEQUENCE [LARGE SCALE GENOMIC DNA]</scope>
    <source>
        <strain evidence="4">JCM 17593</strain>
    </source>
</reference>
<gene>
    <name evidence="3" type="ORF">GCM10022288_27360</name>
</gene>
<dbReference type="Pfam" id="PF25362">
    <property type="entry name" value="bPH_11"/>
    <property type="match status" value="1"/>
</dbReference>
<evidence type="ECO:0000313" key="4">
    <source>
        <dbReference type="Proteomes" id="UP001500213"/>
    </source>
</evidence>
<keyword evidence="1" id="KW-0812">Transmembrane</keyword>
<name>A0ABP8AYB8_9MICO</name>
<organism evidence="3 4">
    <name type="scientific">Gryllotalpicola kribbensis</name>
    <dbReference type="NCBI Taxonomy" id="993084"/>
    <lineage>
        <taxon>Bacteria</taxon>
        <taxon>Bacillati</taxon>
        <taxon>Actinomycetota</taxon>
        <taxon>Actinomycetes</taxon>
        <taxon>Micrococcales</taxon>
        <taxon>Microbacteriaceae</taxon>
        <taxon>Gryllotalpicola</taxon>
    </lineage>
</organism>
<keyword evidence="1" id="KW-1133">Transmembrane helix</keyword>
<feature type="domain" description="PH" evidence="2">
    <location>
        <begin position="39"/>
        <end position="151"/>
    </location>
</feature>
<keyword evidence="1" id="KW-0472">Membrane</keyword>
<dbReference type="EMBL" id="BAABBX010000016">
    <property type="protein sequence ID" value="GAA4193486.1"/>
    <property type="molecule type" value="Genomic_DNA"/>
</dbReference>
<protein>
    <recommendedName>
        <fullName evidence="2">PH domain-containing protein</fullName>
    </recommendedName>
</protein>
<dbReference type="InterPro" id="IPR057446">
    <property type="entry name" value="PH_bac"/>
</dbReference>
<accession>A0ABP8AYB8</accession>
<comment type="caution">
    <text evidence="3">The sequence shown here is derived from an EMBL/GenBank/DDBJ whole genome shotgun (WGS) entry which is preliminary data.</text>
</comment>
<evidence type="ECO:0000259" key="2">
    <source>
        <dbReference type="Pfam" id="PF25362"/>
    </source>
</evidence>
<dbReference type="RefSeq" id="WP_344777837.1">
    <property type="nucleotide sequence ID" value="NZ_BAABBX010000016.1"/>
</dbReference>
<proteinExistence type="predicted"/>